<reference evidence="7 8" key="1">
    <citation type="journal article" date="2021" name="Microorganisms">
        <title>Acidisoma silvae sp. nov. and Acidisomacellulosilytica sp. nov., Two Acidophilic Bacteria Isolated from Decaying Wood, Hydrolyzing Cellulose and Producing Poly-3-hydroxybutyrate.</title>
        <authorList>
            <person name="Mieszkin S."/>
            <person name="Pouder E."/>
            <person name="Uroz S."/>
            <person name="Simon-Colin C."/>
            <person name="Alain K."/>
        </authorList>
    </citation>
    <scope>NUCLEOTIDE SEQUENCE [LARGE SCALE GENOMIC DNA]</scope>
    <source>
        <strain evidence="7 8">HW T5.17</strain>
    </source>
</reference>
<dbReference type="RefSeq" id="WP_227308913.1">
    <property type="nucleotide sequence ID" value="NZ_JAESVA010000006.1"/>
</dbReference>
<gene>
    <name evidence="7" type="ORF">ACELLULO517_18530</name>
</gene>
<dbReference type="PROSITE" id="PS50893">
    <property type="entry name" value="ABC_TRANSPORTER_2"/>
    <property type="match status" value="2"/>
</dbReference>
<dbReference type="InterPro" id="IPR027417">
    <property type="entry name" value="P-loop_NTPase"/>
</dbReference>
<evidence type="ECO:0000313" key="7">
    <source>
        <dbReference type="EMBL" id="MCB8882250.1"/>
    </source>
</evidence>
<dbReference type="PANTHER" id="PTHR43790:SF9">
    <property type="entry name" value="GALACTOFURANOSE TRANSPORTER ATP-BINDING PROTEIN YTFR"/>
    <property type="match status" value="1"/>
</dbReference>
<name>A0A963Z3L5_9PROT</name>
<keyword evidence="1" id="KW-0813">Transport</keyword>
<dbReference type="GO" id="GO:0005524">
    <property type="term" value="F:ATP binding"/>
    <property type="evidence" value="ECO:0007669"/>
    <property type="project" value="UniProtKB-KW"/>
</dbReference>
<evidence type="ECO:0000256" key="1">
    <source>
        <dbReference type="ARBA" id="ARBA00022448"/>
    </source>
</evidence>
<protein>
    <submittedName>
        <fullName evidence="7">Sugar ABC transporter ATP-binding protein</fullName>
    </submittedName>
</protein>
<dbReference type="Pfam" id="PF00005">
    <property type="entry name" value="ABC_tran"/>
    <property type="match status" value="2"/>
</dbReference>
<dbReference type="SMART" id="SM00382">
    <property type="entry name" value="AAA"/>
    <property type="match status" value="2"/>
</dbReference>
<sequence length="640" mass="68636">MTGRAVTAERLEPVLTVSGAEKSFGAARALSNATIALRRGEVHGLLGANGAGKSTLSRVMSGHIRPDKGSITLDGQALSLRNPRAGLDAGIVLVTQETTLAADLSVMENIFLADMGTPGRLSFSTLRKNGLRILNFLGQGDSLRLDDKVNSLSIAQKQLVEIAKALAVKAKIIIFDEPTSSLSPSEVDRLFSLFDRLRSEGCAIVFVSHRLEEVFRITDCVTVMREGRSVAESVATASLSQADLIRLMVGQELGSVYANRVAATHDKGLCRLSVRNLAVDPIVKDISFDLHRGEILGLGGLVGAGRSETLEAIFGLRKRRAGSMQLDGSPFAPRTPAQAIRAGVALVPEDRRHQAIAPDMTVAENLLLGHLAASKGFLCGYKRRNAEIEALLALLELPLSRLRDDSLLNLSGGMQQKIIIARWLLLKPKVLMLDEPTRGVDIATRASIYKLLRKIADEGVAVLVVSSDFEELLGLCERVIVVSDGRSTADLPAASLVEETLTFLAAPRSSMAPVQTLLTSLAAAYDGMAFWGIFDQQRITFLATAAAAPPPWLRAGQVAEVDRLPIGALLQNGHNNVSSDQTYQILTMPLTNERGHENGFIALVVSASAAPLPAQIVQQRVVETLAAVPLAQRDDMGDRL</sequence>
<evidence type="ECO:0000256" key="2">
    <source>
        <dbReference type="ARBA" id="ARBA00022597"/>
    </source>
</evidence>
<evidence type="ECO:0000259" key="6">
    <source>
        <dbReference type="PROSITE" id="PS50893"/>
    </source>
</evidence>
<dbReference type="PANTHER" id="PTHR43790">
    <property type="entry name" value="CARBOHYDRATE TRANSPORT ATP-BINDING PROTEIN MG119-RELATED"/>
    <property type="match status" value="1"/>
</dbReference>
<dbReference type="CDD" id="cd03215">
    <property type="entry name" value="ABC_Carb_Monos_II"/>
    <property type="match status" value="1"/>
</dbReference>
<dbReference type="PROSITE" id="PS00211">
    <property type="entry name" value="ABC_TRANSPORTER_1"/>
    <property type="match status" value="1"/>
</dbReference>
<keyword evidence="2" id="KW-0762">Sugar transport</keyword>
<accession>A0A963Z3L5</accession>
<dbReference type="CDD" id="cd03216">
    <property type="entry name" value="ABC_Carb_Monos_I"/>
    <property type="match status" value="1"/>
</dbReference>
<dbReference type="InterPro" id="IPR017871">
    <property type="entry name" value="ABC_transporter-like_CS"/>
</dbReference>
<dbReference type="SUPFAM" id="SSF52540">
    <property type="entry name" value="P-loop containing nucleoside triphosphate hydrolases"/>
    <property type="match status" value="2"/>
</dbReference>
<proteinExistence type="predicted"/>
<dbReference type="GO" id="GO:0016887">
    <property type="term" value="F:ATP hydrolysis activity"/>
    <property type="evidence" value="ECO:0007669"/>
    <property type="project" value="InterPro"/>
</dbReference>
<dbReference type="EMBL" id="JAESVA010000006">
    <property type="protein sequence ID" value="MCB8882250.1"/>
    <property type="molecule type" value="Genomic_DNA"/>
</dbReference>
<dbReference type="Gene3D" id="3.40.50.300">
    <property type="entry name" value="P-loop containing nucleotide triphosphate hydrolases"/>
    <property type="match status" value="2"/>
</dbReference>
<keyword evidence="3" id="KW-0677">Repeat</keyword>
<keyword evidence="5 7" id="KW-0067">ATP-binding</keyword>
<dbReference type="InterPro" id="IPR003593">
    <property type="entry name" value="AAA+_ATPase"/>
</dbReference>
<evidence type="ECO:0000256" key="4">
    <source>
        <dbReference type="ARBA" id="ARBA00022741"/>
    </source>
</evidence>
<evidence type="ECO:0000256" key="5">
    <source>
        <dbReference type="ARBA" id="ARBA00022840"/>
    </source>
</evidence>
<feature type="domain" description="ABC transporter" evidence="6">
    <location>
        <begin position="264"/>
        <end position="509"/>
    </location>
</feature>
<dbReference type="InterPro" id="IPR003439">
    <property type="entry name" value="ABC_transporter-like_ATP-bd"/>
</dbReference>
<keyword evidence="8" id="KW-1185">Reference proteome</keyword>
<feature type="domain" description="ABC transporter" evidence="6">
    <location>
        <begin position="15"/>
        <end position="251"/>
    </location>
</feature>
<organism evidence="7 8">
    <name type="scientific">Acidisoma cellulosilyticum</name>
    <dbReference type="NCBI Taxonomy" id="2802395"/>
    <lineage>
        <taxon>Bacteria</taxon>
        <taxon>Pseudomonadati</taxon>
        <taxon>Pseudomonadota</taxon>
        <taxon>Alphaproteobacteria</taxon>
        <taxon>Acetobacterales</taxon>
        <taxon>Acidocellaceae</taxon>
        <taxon>Acidisoma</taxon>
    </lineage>
</organism>
<evidence type="ECO:0000313" key="8">
    <source>
        <dbReference type="Proteomes" id="UP000721844"/>
    </source>
</evidence>
<dbReference type="AlphaFoldDB" id="A0A963Z3L5"/>
<dbReference type="Proteomes" id="UP000721844">
    <property type="component" value="Unassembled WGS sequence"/>
</dbReference>
<comment type="caution">
    <text evidence="7">The sequence shown here is derived from an EMBL/GenBank/DDBJ whole genome shotgun (WGS) entry which is preliminary data.</text>
</comment>
<keyword evidence="4" id="KW-0547">Nucleotide-binding</keyword>
<dbReference type="InterPro" id="IPR050107">
    <property type="entry name" value="ABC_carbohydrate_import_ATPase"/>
</dbReference>
<evidence type="ECO:0000256" key="3">
    <source>
        <dbReference type="ARBA" id="ARBA00022737"/>
    </source>
</evidence>